<keyword evidence="4" id="KW-0762">Sugar transport</keyword>
<keyword evidence="11" id="KW-1185">Reference proteome</keyword>
<dbReference type="Proteomes" id="UP000002294">
    <property type="component" value="Chromosome"/>
</dbReference>
<feature type="transmembrane region" description="Helical" evidence="9">
    <location>
        <begin position="42"/>
        <end position="60"/>
    </location>
</feature>
<evidence type="ECO:0000256" key="3">
    <source>
        <dbReference type="ARBA" id="ARBA00022475"/>
    </source>
</evidence>
<feature type="transmembrane region" description="Helical" evidence="9">
    <location>
        <begin position="108"/>
        <end position="126"/>
    </location>
</feature>
<comment type="subcellular location">
    <subcellularLocation>
        <location evidence="1">Cell membrane</location>
        <topology evidence="1">Multi-pass membrane protein</topology>
    </subcellularLocation>
</comment>
<feature type="transmembrane region" description="Helical" evidence="9">
    <location>
        <begin position="147"/>
        <end position="170"/>
    </location>
</feature>
<evidence type="ECO:0000256" key="8">
    <source>
        <dbReference type="ARBA" id="ARBA00023136"/>
    </source>
</evidence>
<dbReference type="NCBIfam" id="TIGR00792">
    <property type="entry name" value="gph"/>
    <property type="match status" value="1"/>
</dbReference>
<accession>C7RF64</accession>
<keyword evidence="8 9" id="KW-0472">Membrane</keyword>
<keyword evidence="3" id="KW-1003">Cell membrane</keyword>
<feature type="transmembrane region" description="Helical" evidence="9">
    <location>
        <begin position="374"/>
        <end position="397"/>
    </location>
</feature>
<dbReference type="KEGG" id="apr:Apre_0071"/>
<reference evidence="10 11" key="1">
    <citation type="journal article" date="2009" name="Stand. Genomic Sci.">
        <title>Complete genome sequence of Anaerococcus prevotii type strain (PC1).</title>
        <authorList>
            <person name="Labutti K."/>
            <person name="Pukall R."/>
            <person name="Steenblock K."/>
            <person name="Glavina Del Rio T."/>
            <person name="Tice H."/>
            <person name="Copeland A."/>
            <person name="Cheng J.F."/>
            <person name="Lucas S."/>
            <person name="Chen F."/>
            <person name="Nolan M."/>
            <person name="Bruce D."/>
            <person name="Goodwin L."/>
            <person name="Pitluck S."/>
            <person name="Ivanova N."/>
            <person name="Mavromatis K."/>
            <person name="Ovchinnikova G."/>
            <person name="Pati A."/>
            <person name="Chen A."/>
            <person name="Palaniappan K."/>
            <person name="Land M."/>
            <person name="Hauser L."/>
            <person name="Chang Y.J."/>
            <person name="Jeffries C.D."/>
            <person name="Chain P."/>
            <person name="Saunders E."/>
            <person name="Brettin T."/>
            <person name="Detter J.C."/>
            <person name="Han C."/>
            <person name="Goker M."/>
            <person name="Bristow J."/>
            <person name="Eisen J.A."/>
            <person name="Markowitz V."/>
            <person name="Hugenholtz P."/>
            <person name="Kyrpides N.C."/>
            <person name="Klenk H.P."/>
            <person name="Lapidus A."/>
        </authorList>
    </citation>
    <scope>NUCLEOTIDE SEQUENCE [LARGE SCALE GENOMIC DNA]</scope>
    <source>
        <strain evidence="11">ATCC 9321 / DSM 20548 / JCM 6508 / NCTC 11806 / PC1</strain>
    </source>
</reference>
<dbReference type="Gene3D" id="1.20.1250.20">
    <property type="entry name" value="MFS general substrate transporter like domains"/>
    <property type="match status" value="2"/>
</dbReference>
<name>C7RF64_ANAPD</name>
<dbReference type="EMBL" id="CP001708">
    <property type="protein sequence ID" value="ACV28125.1"/>
    <property type="molecule type" value="Genomic_DNA"/>
</dbReference>
<dbReference type="NCBIfam" id="NF007749">
    <property type="entry name" value="PRK10429.1"/>
    <property type="match status" value="1"/>
</dbReference>
<dbReference type="InterPro" id="IPR001927">
    <property type="entry name" value="Na/Gal_symport"/>
</dbReference>
<dbReference type="GO" id="GO:0008643">
    <property type="term" value="P:carbohydrate transport"/>
    <property type="evidence" value="ECO:0007669"/>
    <property type="project" value="InterPro"/>
</dbReference>
<dbReference type="CDD" id="cd17332">
    <property type="entry name" value="MFS_MelB_like"/>
    <property type="match status" value="1"/>
</dbReference>
<protein>
    <submittedName>
        <fullName evidence="10">Sugar (Glycoside-Pentoside-Hexuronide) transporter</fullName>
    </submittedName>
</protein>
<dbReference type="InterPro" id="IPR018043">
    <property type="entry name" value="Na/Gal_symport_CS"/>
</dbReference>
<evidence type="ECO:0000313" key="11">
    <source>
        <dbReference type="Proteomes" id="UP000002294"/>
    </source>
</evidence>
<dbReference type="RefSeq" id="WP_012803544.1">
    <property type="nucleotide sequence ID" value="NC_013171.1"/>
</dbReference>
<dbReference type="eggNOG" id="COG2211">
    <property type="taxonomic scope" value="Bacteria"/>
</dbReference>
<sequence>MTEGKISTKEKYSYGIGAIGKDMCVCLIFYFCMLYYTDVLHISAGFVGTLFFLAKFWDAINDLAMGMVVDNTRTKWGKFRPWLVIGTLVNSVVLIIMFSDWGLTGTNLYVFASIMYVLWGMTYTIMDIPYWSMIPNLTSNPKERDKIAVIPRIFASLGGLLVAGFGLQMVDYLGKGDQQIGFTRFAWVVAIIFIVTIGITVKNVTSADKIKNEKSKKITFRQVLKVIRQNDQLLVAVATILAFNFAMQCIGGVQTYYFIYVAGNKALFSVFTIFAGLAEMFGLLIFPKISERISKKQVYLLASGVPVIGLILLLIIGYVAPQNYILTAIAGILVKLGSGLQLGTVTVVLADVVDYGEYKLGTRNESVVFSTQTLLVKFASAIGALFTGFALDLTGYVPNAVQSVATLNGIRLIMIGIPIVFVMISFLIFKKRYKLTAVKMKEVMSAIS</sequence>
<dbReference type="HOGENOM" id="CLU_027408_0_3_9"/>
<evidence type="ECO:0000256" key="2">
    <source>
        <dbReference type="ARBA" id="ARBA00022448"/>
    </source>
</evidence>
<evidence type="ECO:0000256" key="6">
    <source>
        <dbReference type="ARBA" id="ARBA00022847"/>
    </source>
</evidence>
<dbReference type="AlphaFoldDB" id="C7RF64"/>
<dbReference type="PANTHER" id="PTHR11328:SF36">
    <property type="entry name" value="MELIBIOSE PERMEASE"/>
    <property type="match status" value="1"/>
</dbReference>
<dbReference type="GO" id="GO:0006814">
    <property type="term" value="P:sodium ion transport"/>
    <property type="evidence" value="ECO:0007669"/>
    <property type="project" value="InterPro"/>
</dbReference>
<dbReference type="PANTHER" id="PTHR11328">
    <property type="entry name" value="MAJOR FACILITATOR SUPERFAMILY DOMAIN-CONTAINING PROTEIN"/>
    <property type="match status" value="1"/>
</dbReference>
<keyword evidence="6" id="KW-0769">Symport</keyword>
<proteinExistence type="predicted"/>
<dbReference type="GO" id="GO:0005886">
    <property type="term" value="C:plasma membrane"/>
    <property type="evidence" value="ECO:0007669"/>
    <property type="project" value="UniProtKB-SubCell"/>
</dbReference>
<feature type="transmembrane region" description="Helical" evidence="9">
    <location>
        <begin position="298"/>
        <end position="319"/>
    </location>
</feature>
<evidence type="ECO:0000256" key="1">
    <source>
        <dbReference type="ARBA" id="ARBA00004651"/>
    </source>
</evidence>
<feature type="transmembrane region" description="Helical" evidence="9">
    <location>
        <begin position="266"/>
        <end position="286"/>
    </location>
</feature>
<organism evidence="10 11">
    <name type="scientific">Anaerococcus prevotii (strain ATCC 9321 / DSM 20548 / JCM 6508 / NCTC 11806 / PC1)</name>
    <name type="common">Peptostreptococcus prevotii</name>
    <name type="synonym">Peptococcus prevotii</name>
    <dbReference type="NCBI Taxonomy" id="525919"/>
    <lineage>
        <taxon>Bacteria</taxon>
        <taxon>Bacillati</taxon>
        <taxon>Bacillota</taxon>
        <taxon>Tissierellia</taxon>
        <taxon>Tissierellales</taxon>
        <taxon>Peptoniphilaceae</taxon>
        <taxon>Anaerococcus</taxon>
    </lineage>
</organism>
<keyword evidence="5 9" id="KW-0812">Transmembrane</keyword>
<feature type="transmembrane region" description="Helical" evidence="9">
    <location>
        <begin position="233"/>
        <end position="260"/>
    </location>
</feature>
<feature type="transmembrane region" description="Helical" evidence="9">
    <location>
        <begin position="182"/>
        <end position="201"/>
    </location>
</feature>
<dbReference type="SUPFAM" id="SSF103473">
    <property type="entry name" value="MFS general substrate transporter"/>
    <property type="match status" value="1"/>
</dbReference>
<feature type="transmembrane region" description="Helical" evidence="9">
    <location>
        <begin position="409"/>
        <end position="429"/>
    </location>
</feature>
<feature type="transmembrane region" description="Helical" evidence="9">
    <location>
        <begin position="12"/>
        <end position="36"/>
    </location>
</feature>
<feature type="transmembrane region" description="Helical" evidence="9">
    <location>
        <begin position="325"/>
        <end position="353"/>
    </location>
</feature>
<dbReference type="STRING" id="525919.Apre_0071"/>
<dbReference type="InterPro" id="IPR036259">
    <property type="entry name" value="MFS_trans_sf"/>
</dbReference>
<evidence type="ECO:0000256" key="4">
    <source>
        <dbReference type="ARBA" id="ARBA00022597"/>
    </source>
</evidence>
<dbReference type="Pfam" id="PF13347">
    <property type="entry name" value="MFS_2"/>
    <property type="match status" value="1"/>
</dbReference>
<keyword evidence="7 9" id="KW-1133">Transmembrane helix</keyword>
<evidence type="ECO:0000256" key="7">
    <source>
        <dbReference type="ARBA" id="ARBA00022989"/>
    </source>
</evidence>
<keyword evidence="2" id="KW-0813">Transport</keyword>
<dbReference type="OrthoDB" id="9764596at2"/>
<dbReference type="GO" id="GO:0015293">
    <property type="term" value="F:symporter activity"/>
    <property type="evidence" value="ECO:0007669"/>
    <property type="project" value="UniProtKB-KW"/>
</dbReference>
<evidence type="ECO:0000256" key="5">
    <source>
        <dbReference type="ARBA" id="ARBA00022692"/>
    </source>
</evidence>
<dbReference type="InterPro" id="IPR039672">
    <property type="entry name" value="MFS_2"/>
</dbReference>
<evidence type="ECO:0000256" key="9">
    <source>
        <dbReference type="SAM" id="Phobius"/>
    </source>
</evidence>
<dbReference type="PROSITE" id="PS00872">
    <property type="entry name" value="NA_GALACTOSIDE_SYMP"/>
    <property type="match status" value="1"/>
</dbReference>
<feature type="transmembrane region" description="Helical" evidence="9">
    <location>
        <begin position="81"/>
        <end position="102"/>
    </location>
</feature>
<gene>
    <name evidence="10" type="ordered locus">Apre_0071</name>
</gene>
<evidence type="ECO:0000313" key="10">
    <source>
        <dbReference type="EMBL" id="ACV28125.1"/>
    </source>
</evidence>